<comment type="caution">
    <text evidence="1">The sequence shown here is derived from an EMBL/GenBank/DDBJ whole genome shotgun (WGS) entry which is preliminary data.</text>
</comment>
<name>A0A5N3ZZC1_PHOPY</name>
<dbReference type="Pfam" id="PF05380">
    <property type="entry name" value="Peptidase_A17"/>
    <property type="match status" value="1"/>
</dbReference>
<organism evidence="1 2">
    <name type="scientific">Photinus pyralis</name>
    <name type="common">Common eastern firefly</name>
    <name type="synonym">Lampyris pyralis</name>
    <dbReference type="NCBI Taxonomy" id="7054"/>
    <lineage>
        <taxon>Eukaryota</taxon>
        <taxon>Metazoa</taxon>
        <taxon>Ecdysozoa</taxon>
        <taxon>Arthropoda</taxon>
        <taxon>Hexapoda</taxon>
        <taxon>Insecta</taxon>
        <taxon>Pterygota</taxon>
        <taxon>Neoptera</taxon>
        <taxon>Endopterygota</taxon>
        <taxon>Coleoptera</taxon>
        <taxon>Polyphaga</taxon>
        <taxon>Elateriformia</taxon>
        <taxon>Elateroidea</taxon>
        <taxon>Lampyridae</taxon>
        <taxon>Lampyrinae</taxon>
        <taxon>Photinus</taxon>
    </lineage>
</organism>
<dbReference type="PANTHER" id="PTHR47331">
    <property type="entry name" value="PHD-TYPE DOMAIN-CONTAINING PROTEIN"/>
    <property type="match status" value="1"/>
</dbReference>
<dbReference type="EMBL" id="VVIM01001349">
    <property type="protein sequence ID" value="KAB0790417.1"/>
    <property type="molecule type" value="Genomic_DNA"/>
</dbReference>
<protein>
    <submittedName>
        <fullName evidence="1">Uncharacterized protein</fullName>
    </submittedName>
</protein>
<reference evidence="1 2" key="1">
    <citation type="journal article" date="2018" name="Elife">
        <title>Firefly genomes illuminate parallel origins of bioluminescence in beetles.</title>
        <authorList>
            <person name="Fallon T.R."/>
            <person name="Lower S.E."/>
            <person name="Chang C.H."/>
            <person name="Bessho-Uehara M."/>
            <person name="Martin G.J."/>
            <person name="Bewick A.J."/>
            <person name="Behringer M."/>
            <person name="Debat H.J."/>
            <person name="Wong I."/>
            <person name="Day J.C."/>
            <person name="Suvorov A."/>
            <person name="Silva C.J."/>
            <person name="Stanger-Hall K.F."/>
            <person name="Hall D.W."/>
            <person name="Schmitz R.J."/>
            <person name="Nelson D.R."/>
            <person name="Lewis S.M."/>
            <person name="Shigenobu S."/>
            <person name="Bybee S.M."/>
            <person name="Larracuente A.M."/>
            <person name="Oba Y."/>
            <person name="Weng J.K."/>
        </authorList>
    </citation>
    <scope>NUCLEOTIDE SEQUENCE [LARGE SCALE GENOMIC DNA]</scope>
    <source>
        <strain evidence="1">1611_PpyrPB1</strain>
        <tissue evidence="1">Whole body</tissue>
    </source>
</reference>
<evidence type="ECO:0000313" key="2">
    <source>
        <dbReference type="Proteomes" id="UP000327044"/>
    </source>
</evidence>
<dbReference type="AlphaFoldDB" id="A0A5N3ZZC1"/>
<sequence>MNLKFLLSQVTDSNSELNTSNLGSKEHTKMLGIFWSSISDIILKKGSQSVSISQIFDPLGLLSPCVITAKILLQKLWLERLSWDESVPASIYTLWVTLRDELKHINHFIIPRHVRCIDPVHKKFHTFSVTSEKAYGACTHIRTIDAQDKIHVYLLCAKFRVCPIKALTIPRLELCGALIAAKLSEKIQRALTVQFSGIFRWTDSTIVLG</sequence>
<proteinExistence type="predicted"/>
<keyword evidence="2" id="KW-1185">Reference proteome</keyword>
<dbReference type="InterPro" id="IPR008042">
    <property type="entry name" value="Retrotrans_Pao"/>
</dbReference>
<dbReference type="Proteomes" id="UP000327044">
    <property type="component" value="Unassembled WGS sequence"/>
</dbReference>
<dbReference type="InParanoid" id="A0A5N3ZZC1"/>
<accession>A0A5N3ZZC1</accession>
<evidence type="ECO:0000313" key="1">
    <source>
        <dbReference type="EMBL" id="KAB0790417.1"/>
    </source>
</evidence>
<gene>
    <name evidence="1" type="ORF">PPYR_15214</name>
</gene>